<reference evidence="3" key="1">
    <citation type="submission" date="2022-01" db="EMBL/GenBank/DDBJ databases">
        <title>Jiella avicenniae sp. nov., a novel endophytic bacterium isolated from bark of Avicennia marina.</title>
        <authorList>
            <person name="Tuo L."/>
        </authorList>
    </citation>
    <scope>NUCLEOTIDE SEQUENCE</scope>
    <source>
        <strain evidence="3">CBK1P-4</strain>
    </source>
</reference>
<dbReference type="AlphaFoldDB" id="A0A9X1T9L1"/>
<dbReference type="InterPro" id="IPR041219">
    <property type="entry name" value="Phage_lysozyme2"/>
</dbReference>
<evidence type="ECO:0000313" key="4">
    <source>
        <dbReference type="Proteomes" id="UP001139035"/>
    </source>
</evidence>
<dbReference type="Proteomes" id="UP001139035">
    <property type="component" value="Unassembled WGS sequence"/>
</dbReference>
<gene>
    <name evidence="3" type="ORF">LZD57_00360</name>
</gene>
<feature type="region of interest" description="Disordered" evidence="1">
    <location>
        <begin position="946"/>
        <end position="973"/>
    </location>
</feature>
<dbReference type="EMBL" id="JAJUWU010000001">
    <property type="protein sequence ID" value="MCE7026428.1"/>
    <property type="molecule type" value="Genomic_DNA"/>
</dbReference>
<dbReference type="Pfam" id="PF18013">
    <property type="entry name" value="Phage_lysozyme2"/>
    <property type="match status" value="1"/>
</dbReference>
<feature type="domain" description="Phage tail lysozyme" evidence="2">
    <location>
        <begin position="114"/>
        <end position="223"/>
    </location>
</feature>
<proteinExistence type="predicted"/>
<keyword evidence="4" id="KW-1185">Reference proteome</keyword>
<evidence type="ECO:0000313" key="3">
    <source>
        <dbReference type="EMBL" id="MCE7026428.1"/>
    </source>
</evidence>
<feature type="compositionally biased region" description="Basic and acidic residues" evidence="1">
    <location>
        <begin position="946"/>
        <end position="957"/>
    </location>
</feature>
<evidence type="ECO:0000256" key="1">
    <source>
        <dbReference type="SAM" id="MobiDB-lite"/>
    </source>
</evidence>
<dbReference type="RefSeq" id="WP_233717132.1">
    <property type="nucleotide sequence ID" value="NZ_JAJUWU010000001.1"/>
</dbReference>
<name>A0A9X1T9L1_9HYPH</name>
<evidence type="ECO:0000259" key="2">
    <source>
        <dbReference type="Pfam" id="PF18013"/>
    </source>
</evidence>
<dbReference type="Gene3D" id="1.10.530.10">
    <property type="match status" value="1"/>
</dbReference>
<organism evidence="3 4">
    <name type="scientific">Jiella avicenniae</name>
    <dbReference type="NCBI Taxonomy" id="2907202"/>
    <lineage>
        <taxon>Bacteria</taxon>
        <taxon>Pseudomonadati</taxon>
        <taxon>Pseudomonadota</taxon>
        <taxon>Alphaproteobacteria</taxon>
        <taxon>Hyphomicrobiales</taxon>
        <taxon>Aurantimonadaceae</taxon>
        <taxon>Jiella</taxon>
    </lineage>
</organism>
<comment type="caution">
    <text evidence="3">The sequence shown here is derived from an EMBL/GenBank/DDBJ whole genome shotgun (WGS) entry which is preliminary data.</text>
</comment>
<accession>A0A9X1T9L1</accession>
<protein>
    <submittedName>
        <fullName evidence="3">Phage tail tip lysozyme</fullName>
    </submittedName>
</protein>
<sequence>MARIPEFAAQAPRRGAVSGFVDTGAADVWSSLASASGRIADRLGRMADQQAAREGQEAGFAAAASVRMPGVDFAFKEGTPGTAGTPGRYTAASAGSTAPLTGDLVSRAAFAKKYLETRFGLKPHQSAAIVGHGIQESNLRPVGAVGDQGTAFGMFQWRGARYAGLKRFAASTGRSPDMVETQLDYVMHELRTSERSAGKALASAADVEQATAAFMGFERPQGWTPGNPRGGHAWSKRLKHARQLAGAGEALAPAPTAAAALSPAEGTIAGAPARFEPGTPGTAGTPPAIDVHLTPGDVAPKRMRPGTIRGDAFNAAVTGMHLDRLETAMSAQMDALAMQTPDDPAALSTALDALRGGYREGLEPREAAMIEGAFQRRKLGLVRSAATRWQQNFEDQRQAVFEDTLASRQDNALRIARIAGTDANADAALAAEMEAMDRQISGSALSEVQKGRLRRKIETDVLSTRIAGGFDNQPDAVSRARFAETFQREWQDGKGFGGKVDAESYDRITADMTRRIEADQVAADKRNRAIDKEITGQIGLLKKGFPVPDDRRQALRAAVATTDDPALAQNLDFLDGLANWQRAHIGARPQVVDAQIGALKTRMVQDGATPAALTTLDVMESLKSEMAKGLADDPVGWADRAGVARIEPLDFSSPEGMVKSLVERGNDAEAIGAHYGTEPKYFTPAEKTALARSLEDNPENLPVVAGALREAFGDKTPQALKEISKDAPVVAHVAGLYDATGSQTVALEVADALAWRKLDGYEKTLPPPAQLADVARTGLGAALAQMPDTQMAITQTAALLFEARARRQGLSIDDFDEPGSEAQDLYLKSLDDAAGGHSVGDVKMGGIVSVNGVKTIAPAMMMADAVEPLIWNLSQDDLATQAPIKSVNGVPIRPKDLRNGRLVAAGDGLYHMTLGDPSSYDPRYVLGADGQPWTLDLRALTDSQRERGVGAVDDGRSWSESLFDAQNPEQVAR</sequence>